<comment type="caution">
    <text evidence="2">The sequence shown here is derived from an EMBL/GenBank/DDBJ whole genome shotgun (WGS) entry which is preliminary data.</text>
</comment>
<evidence type="ECO:0000256" key="1">
    <source>
        <dbReference type="SAM" id="MobiDB-lite"/>
    </source>
</evidence>
<keyword evidence="3" id="KW-1185">Reference proteome</keyword>
<dbReference type="VEuPathDB" id="FungiDB:BO70DRAFT_30609"/>
<dbReference type="PANTHER" id="PTHR28139:SF1">
    <property type="entry name" value="UPF0768 PROTEIN YBL029C-A"/>
    <property type="match status" value="1"/>
</dbReference>
<name>A0A317WAD3_9EURO</name>
<dbReference type="EMBL" id="MSFL01000011">
    <property type="protein sequence ID" value="PWY82855.1"/>
    <property type="molecule type" value="Genomic_DNA"/>
</dbReference>
<evidence type="ECO:0000313" key="2">
    <source>
        <dbReference type="EMBL" id="PWY82855.1"/>
    </source>
</evidence>
<reference evidence="2 3" key="1">
    <citation type="submission" date="2016-12" db="EMBL/GenBank/DDBJ databases">
        <title>The genomes of Aspergillus section Nigri reveals drivers in fungal speciation.</title>
        <authorList>
            <consortium name="DOE Joint Genome Institute"/>
            <person name="Vesth T.C."/>
            <person name="Nybo J."/>
            <person name="Theobald S."/>
            <person name="Brandl J."/>
            <person name="Frisvad J.C."/>
            <person name="Nielsen K.F."/>
            <person name="Lyhne E.K."/>
            <person name="Kogle M.E."/>
            <person name="Kuo A."/>
            <person name="Riley R."/>
            <person name="Clum A."/>
            <person name="Nolan M."/>
            <person name="Lipzen A."/>
            <person name="Salamov A."/>
            <person name="Henrissat B."/>
            <person name="Wiebenga A."/>
            <person name="De Vries R.P."/>
            <person name="Grigoriev I.V."/>
            <person name="Mortensen U.H."/>
            <person name="Andersen M.R."/>
            <person name="Baker S.E."/>
        </authorList>
    </citation>
    <scope>NUCLEOTIDE SEQUENCE [LARGE SCALE GENOMIC DNA]</scope>
    <source>
        <strain evidence="2 3">CBS 117.55</strain>
    </source>
</reference>
<gene>
    <name evidence="2" type="ORF">BO70DRAFT_30609</name>
</gene>
<dbReference type="AlphaFoldDB" id="A0A317WAD3"/>
<feature type="region of interest" description="Disordered" evidence="1">
    <location>
        <begin position="74"/>
        <end position="138"/>
    </location>
</feature>
<dbReference type="Proteomes" id="UP000247233">
    <property type="component" value="Unassembled WGS sequence"/>
</dbReference>
<sequence>MAICITFGTHEFTSMLEGYENVRAYCYNCQHWNGHCLTRWPWFTVCFVPVIPLAMHKYKEVTCYTCRFTQDLRDRPEITPETRPPPGVVPGQLPHPQVYSGGAPFYPPPGQGQQVMGPPPQASGAVGTGEQQQGHVYK</sequence>
<evidence type="ECO:0000313" key="3">
    <source>
        <dbReference type="Proteomes" id="UP000247233"/>
    </source>
</evidence>
<organism evidence="2 3">
    <name type="scientific">Aspergillus heteromorphus CBS 117.55</name>
    <dbReference type="NCBI Taxonomy" id="1448321"/>
    <lineage>
        <taxon>Eukaryota</taxon>
        <taxon>Fungi</taxon>
        <taxon>Dikarya</taxon>
        <taxon>Ascomycota</taxon>
        <taxon>Pezizomycotina</taxon>
        <taxon>Eurotiomycetes</taxon>
        <taxon>Eurotiomycetidae</taxon>
        <taxon>Eurotiales</taxon>
        <taxon>Aspergillaceae</taxon>
        <taxon>Aspergillus</taxon>
        <taxon>Aspergillus subgen. Circumdati</taxon>
    </lineage>
</organism>
<dbReference type="GeneID" id="37062268"/>
<accession>A0A317WAD3</accession>
<dbReference type="RefSeq" id="XP_025399569.1">
    <property type="nucleotide sequence ID" value="XM_025540031.1"/>
</dbReference>
<dbReference type="PANTHER" id="PTHR28139">
    <property type="entry name" value="UPF0768 PROTEIN YBL029C-A"/>
    <property type="match status" value="1"/>
</dbReference>
<protein>
    <submittedName>
        <fullName evidence="2">Rhodopsin family protein</fullName>
    </submittedName>
</protein>
<dbReference type="OrthoDB" id="5545479at2759"/>
<feature type="compositionally biased region" description="Polar residues" evidence="1">
    <location>
        <begin position="129"/>
        <end position="138"/>
    </location>
</feature>
<dbReference type="STRING" id="1448321.A0A317WAD3"/>
<proteinExistence type="predicted"/>